<evidence type="ECO:0000313" key="3">
    <source>
        <dbReference type="Proteomes" id="UP000784919"/>
    </source>
</evidence>
<sequence length="154" mass="16751">MPNSSAELPRPRLSISPLSSKNRTSISLTTTLPSLPASTYSNKPVGRSPSAHTISLALPIKSPADAPSRRVLHEVQIHSGSHDPSSRPIDLAPGTTHLTHNLLQRGDTVPPPTEMFQHPNQIRAEHVCRALPDEQHASIPKNARNIQIFLLLIV</sequence>
<feature type="compositionally biased region" description="Low complexity" evidence="1">
    <location>
        <begin position="11"/>
        <end position="34"/>
    </location>
</feature>
<dbReference type="Proteomes" id="UP000784919">
    <property type="component" value="Unassembled WGS sequence"/>
</dbReference>
<reference evidence="2" key="1">
    <citation type="journal article" date="2020" name="bioRxiv">
        <title>Whole genome comparisons of ergot fungi reveals the divergence and evolution of species within the genus Claviceps are the result of varying mechanisms driving genome evolution and host range expansion.</title>
        <authorList>
            <person name="Wyka S.A."/>
            <person name="Mondo S.J."/>
            <person name="Liu M."/>
            <person name="Dettman J."/>
            <person name="Nalam V."/>
            <person name="Broders K.D."/>
        </authorList>
    </citation>
    <scope>NUCLEOTIDE SEQUENCE</scope>
    <source>
        <strain evidence="2">CCC 1102</strain>
    </source>
</reference>
<proteinExistence type="predicted"/>
<gene>
    <name evidence="2" type="ORF">E4U56_008350</name>
</gene>
<dbReference type="AlphaFoldDB" id="A0A9P7MTZ8"/>
<evidence type="ECO:0000313" key="2">
    <source>
        <dbReference type="EMBL" id="KAG5969377.1"/>
    </source>
</evidence>
<comment type="caution">
    <text evidence="2">The sequence shown here is derived from an EMBL/GenBank/DDBJ whole genome shotgun (WGS) entry which is preliminary data.</text>
</comment>
<evidence type="ECO:0000256" key="1">
    <source>
        <dbReference type="SAM" id="MobiDB-lite"/>
    </source>
</evidence>
<accession>A0A9P7MTZ8</accession>
<protein>
    <submittedName>
        <fullName evidence="2">Uncharacterized protein</fullName>
    </submittedName>
</protein>
<dbReference type="EMBL" id="SRPS01000095">
    <property type="protein sequence ID" value="KAG5969377.1"/>
    <property type="molecule type" value="Genomic_DNA"/>
</dbReference>
<organism evidence="2 3">
    <name type="scientific">Claviceps arundinis</name>
    <dbReference type="NCBI Taxonomy" id="1623583"/>
    <lineage>
        <taxon>Eukaryota</taxon>
        <taxon>Fungi</taxon>
        <taxon>Dikarya</taxon>
        <taxon>Ascomycota</taxon>
        <taxon>Pezizomycotina</taxon>
        <taxon>Sordariomycetes</taxon>
        <taxon>Hypocreomycetidae</taxon>
        <taxon>Hypocreales</taxon>
        <taxon>Clavicipitaceae</taxon>
        <taxon>Claviceps</taxon>
    </lineage>
</organism>
<feature type="region of interest" description="Disordered" evidence="1">
    <location>
        <begin position="1"/>
        <end position="34"/>
    </location>
</feature>
<name>A0A9P7MTZ8_9HYPO</name>